<gene>
    <name evidence="2" type="ORF">BS78_K206000</name>
</gene>
<organism evidence="2 3">
    <name type="scientific">Paspalum vaginatum</name>
    <name type="common">seashore paspalum</name>
    <dbReference type="NCBI Taxonomy" id="158149"/>
    <lineage>
        <taxon>Eukaryota</taxon>
        <taxon>Viridiplantae</taxon>
        <taxon>Streptophyta</taxon>
        <taxon>Embryophyta</taxon>
        <taxon>Tracheophyta</taxon>
        <taxon>Spermatophyta</taxon>
        <taxon>Magnoliopsida</taxon>
        <taxon>Liliopsida</taxon>
        <taxon>Poales</taxon>
        <taxon>Poaceae</taxon>
        <taxon>PACMAD clade</taxon>
        <taxon>Panicoideae</taxon>
        <taxon>Andropogonodae</taxon>
        <taxon>Paspaleae</taxon>
        <taxon>Paspalinae</taxon>
        <taxon>Paspalum</taxon>
    </lineage>
</organism>
<keyword evidence="3" id="KW-1185">Reference proteome</keyword>
<comment type="caution">
    <text evidence="2">The sequence shown here is derived from an EMBL/GenBank/DDBJ whole genome shotgun (WGS) entry which is preliminary data.</text>
</comment>
<dbReference type="EMBL" id="MU629441">
    <property type="protein sequence ID" value="KAJ1257134.1"/>
    <property type="molecule type" value="Genomic_DNA"/>
</dbReference>
<feature type="region of interest" description="Disordered" evidence="1">
    <location>
        <begin position="27"/>
        <end position="49"/>
    </location>
</feature>
<name>A0A9W7XDV7_9POAL</name>
<evidence type="ECO:0000313" key="2">
    <source>
        <dbReference type="EMBL" id="KAJ1257134.1"/>
    </source>
</evidence>
<reference evidence="2 3" key="1">
    <citation type="submission" date="2022-10" db="EMBL/GenBank/DDBJ databases">
        <title>WGS assembly of Paspalum vaginatum 540-79.</title>
        <authorList>
            <person name="Sun G."/>
            <person name="Wase N."/>
            <person name="Shu S."/>
            <person name="Jenkins J."/>
            <person name="Zhou B."/>
            <person name="Torres-Rodriguez J."/>
            <person name="Chen C."/>
            <person name="Sandor L."/>
            <person name="Plott C."/>
            <person name="Yoshinga Y."/>
            <person name="Daum C."/>
            <person name="Qi P."/>
            <person name="Barry K."/>
            <person name="Lipzen A."/>
            <person name="Berry L."/>
            <person name="Pedersen C."/>
            <person name="Gottilla T."/>
            <person name="Foltz A."/>
            <person name="Yu H."/>
            <person name="O'Malley R."/>
            <person name="Zhang C."/>
            <person name="Devos K."/>
            <person name="Sigmon B."/>
            <person name="Yu B."/>
            <person name="Obata T."/>
            <person name="Schmutz J."/>
            <person name="Schnable J."/>
        </authorList>
    </citation>
    <scope>NUCLEOTIDE SEQUENCE [LARGE SCALE GENOMIC DNA]</scope>
    <source>
        <strain evidence="3">cv. 540-79</strain>
    </source>
</reference>
<proteinExistence type="predicted"/>
<evidence type="ECO:0000256" key="1">
    <source>
        <dbReference type="SAM" id="MobiDB-lite"/>
    </source>
</evidence>
<accession>A0A9W7XDV7</accession>
<evidence type="ECO:0000313" key="3">
    <source>
        <dbReference type="Proteomes" id="UP001164776"/>
    </source>
</evidence>
<dbReference type="Proteomes" id="UP001164776">
    <property type="component" value="Unassembled WGS sequence"/>
</dbReference>
<dbReference type="AlphaFoldDB" id="A0A9W7XDV7"/>
<sequence length="260" mass="28401">MKRWARPCGPECWSFSIRFSVFSPLQSREPPASPHTRGGSSRDCAASASSLPGSHRLVLTHTQRKRPLKTFFFLPVPPLALSRLVASVQSCLAWGVAAVLARTFAWAWGVASSCRAAVSATSGVRLSLAAWAVGNLVRPWTWSRRPPAMPTGTPYYRDSRRPRIVTARLPASAAGCTRATALGACRPGMVLLHRKPADRRRVHVEAQPAATVAVSPFPLHLMPTAAVFPVPRLHWFDCPLFLLPCTPSHLAVINVLHRDL</sequence>
<protein>
    <submittedName>
        <fullName evidence="2">Uncharacterized protein</fullName>
    </submittedName>
</protein>